<name>N6WV81_9GAMM</name>
<dbReference type="InterPro" id="IPR023393">
    <property type="entry name" value="START-like_dom_sf"/>
</dbReference>
<evidence type="ECO:0000256" key="1">
    <source>
        <dbReference type="SAM" id="MobiDB-lite"/>
    </source>
</evidence>
<gene>
    <name evidence="2" type="ORF">J057_06341</name>
</gene>
<reference evidence="2 3" key="1">
    <citation type="journal article" date="2013" name="Genome Announc.">
        <title>Genome Sequence of the Polycyclic Aromatic Hydrocarbon-Degrading Bacterium Strain Marinobacter nanhaiticus D15-8WT.</title>
        <authorList>
            <person name="Cui Z."/>
            <person name="Gao W."/>
            <person name="Li Q."/>
            <person name="Xu G."/>
            <person name="Zheng L."/>
        </authorList>
    </citation>
    <scope>NUCLEOTIDE SEQUENCE [LARGE SCALE GENOMIC DNA]</scope>
    <source>
        <strain evidence="2 3">D15-8W</strain>
    </source>
</reference>
<comment type="caution">
    <text evidence="2">The sequence shown here is derived from an EMBL/GenBank/DDBJ whole genome shotgun (WGS) entry which is preliminary data.</text>
</comment>
<proteinExistence type="predicted"/>
<dbReference type="PANTHER" id="PTHR33824:SF7">
    <property type="entry name" value="POLYKETIDE CYCLASE_DEHYDRASE AND LIPID TRANSPORT SUPERFAMILY PROTEIN"/>
    <property type="match status" value="1"/>
</dbReference>
<dbReference type="Gene3D" id="3.30.530.20">
    <property type="match status" value="1"/>
</dbReference>
<accession>N6WV81</accession>
<protein>
    <submittedName>
        <fullName evidence="2">SRPBCC family protein</fullName>
    </submittedName>
</protein>
<dbReference type="InterPro" id="IPR019587">
    <property type="entry name" value="Polyketide_cyclase/dehydratase"/>
</dbReference>
<dbReference type="CDD" id="cd07817">
    <property type="entry name" value="SRPBCC_8"/>
    <property type="match status" value="1"/>
</dbReference>
<dbReference type="PANTHER" id="PTHR33824">
    <property type="entry name" value="POLYKETIDE CYCLASE/DEHYDRASE AND LIPID TRANSPORT SUPERFAMILY PROTEIN"/>
    <property type="match status" value="1"/>
</dbReference>
<dbReference type="PATRIC" id="fig|626887.3.peg.1266"/>
<evidence type="ECO:0000313" key="2">
    <source>
        <dbReference type="EMBL" id="ENO14947.2"/>
    </source>
</evidence>
<dbReference type="STRING" id="626887.J057_06341"/>
<evidence type="ECO:0000313" key="3">
    <source>
        <dbReference type="Proteomes" id="UP000013165"/>
    </source>
</evidence>
<dbReference type="EMBL" id="APLQ01000011">
    <property type="protein sequence ID" value="ENO14947.2"/>
    <property type="molecule type" value="Genomic_DNA"/>
</dbReference>
<dbReference type="AlphaFoldDB" id="N6WV81"/>
<feature type="region of interest" description="Disordered" evidence="1">
    <location>
        <begin position="1"/>
        <end position="22"/>
    </location>
</feature>
<dbReference type="Pfam" id="PF10604">
    <property type="entry name" value="Polyketide_cyc2"/>
    <property type="match status" value="1"/>
</dbReference>
<sequence>MTDPVRRRSPTRNPAGRQGTSPQQLMKGAALLGGTLAALVGWRRGGLLGSLLAGIGSAIFLDAAKPKVGASQKTPFPGLQRRNVHLESSVNIDRPPEDVYEFWHGFVRLPEVMSFIDDIKATDTGHTHWVAKGPLGTSVEWFAEVTEDVPNRRLAWRSLHGSDISTWGDVSFRPDEVGGTNLFVNLNFEPPGGAAGSAINHFLSGIENSVLTQNLRHLKAYMETGEVPTNRTQKVRRKP</sequence>
<dbReference type="OrthoDB" id="9797595at2"/>
<dbReference type="InterPro" id="IPR047137">
    <property type="entry name" value="ORF3"/>
</dbReference>
<organism evidence="2 3">
    <name type="scientific">Marinobacter nanhaiticus D15-8W</name>
    <dbReference type="NCBI Taxonomy" id="626887"/>
    <lineage>
        <taxon>Bacteria</taxon>
        <taxon>Pseudomonadati</taxon>
        <taxon>Pseudomonadota</taxon>
        <taxon>Gammaproteobacteria</taxon>
        <taxon>Pseudomonadales</taxon>
        <taxon>Marinobacteraceae</taxon>
        <taxon>Marinobacter</taxon>
    </lineage>
</organism>
<dbReference type="SUPFAM" id="SSF55961">
    <property type="entry name" value="Bet v1-like"/>
    <property type="match status" value="1"/>
</dbReference>
<dbReference type="Proteomes" id="UP000013165">
    <property type="component" value="Unassembled WGS sequence"/>
</dbReference>
<dbReference type="HOGENOM" id="CLU_079860_0_1_6"/>
<dbReference type="RefSeq" id="WP_081614533.1">
    <property type="nucleotide sequence ID" value="NZ_AP028878.1"/>
</dbReference>
<keyword evidence="3" id="KW-1185">Reference proteome</keyword>
<dbReference type="eggNOG" id="COG5637">
    <property type="taxonomic scope" value="Bacteria"/>
</dbReference>